<dbReference type="RefSeq" id="WP_379788454.1">
    <property type="nucleotide sequence ID" value="NZ_JBHSHL010000025.1"/>
</dbReference>
<proteinExistence type="predicted"/>
<reference evidence="2" key="1">
    <citation type="journal article" date="2019" name="Int. J. Syst. Evol. Microbiol.">
        <title>The Global Catalogue of Microorganisms (GCM) 10K type strain sequencing project: providing services to taxonomists for standard genome sequencing and annotation.</title>
        <authorList>
            <consortium name="The Broad Institute Genomics Platform"/>
            <consortium name="The Broad Institute Genome Sequencing Center for Infectious Disease"/>
            <person name="Wu L."/>
            <person name="Ma J."/>
        </authorList>
    </citation>
    <scope>NUCLEOTIDE SEQUENCE [LARGE SCALE GENOMIC DNA]</scope>
    <source>
        <strain evidence="2">CCUG 46385</strain>
    </source>
</reference>
<keyword evidence="2" id="KW-1185">Reference proteome</keyword>
<gene>
    <name evidence="1" type="ORF">ACFO4R_07495</name>
</gene>
<dbReference type="Pfam" id="PF20353">
    <property type="entry name" value="DUF6648"/>
    <property type="match status" value="1"/>
</dbReference>
<evidence type="ECO:0000313" key="2">
    <source>
        <dbReference type="Proteomes" id="UP001595916"/>
    </source>
</evidence>
<dbReference type="Proteomes" id="UP001595916">
    <property type="component" value="Unassembled WGS sequence"/>
</dbReference>
<organism evidence="1 2">
    <name type="scientific">Filifactor villosus</name>
    <dbReference type="NCBI Taxonomy" id="29374"/>
    <lineage>
        <taxon>Bacteria</taxon>
        <taxon>Bacillati</taxon>
        <taxon>Bacillota</taxon>
        <taxon>Clostridia</taxon>
        <taxon>Peptostreptococcales</taxon>
        <taxon>Filifactoraceae</taxon>
        <taxon>Filifactor</taxon>
    </lineage>
</organism>
<protein>
    <submittedName>
        <fullName evidence="1">DUF6648 family protein</fullName>
    </submittedName>
</protein>
<comment type="caution">
    <text evidence="1">The sequence shown here is derived from an EMBL/GenBank/DDBJ whole genome shotgun (WGS) entry which is preliminary data.</text>
</comment>
<dbReference type="EMBL" id="JBHSHL010000025">
    <property type="protein sequence ID" value="MFC4804924.1"/>
    <property type="molecule type" value="Genomic_DNA"/>
</dbReference>
<evidence type="ECO:0000313" key="1">
    <source>
        <dbReference type="EMBL" id="MFC4804924.1"/>
    </source>
</evidence>
<dbReference type="InterPro" id="IPR046590">
    <property type="entry name" value="DUF6648"/>
</dbReference>
<name>A0ABV9QLZ8_9FIRM</name>
<sequence>MAYIENFFELFFENKNSLNRQFYQGDITKKEYIESNYFFLKQLDKRPFKNVDNLWKAIYNYQYYNMTGKYFKMLAGELEEKNKHPEKAKEYFDKVNYLYRKKDENIFHVIRLTEGDGIRAYYIRVQSKYLKHKLFEVLLENEEVNAVFHSINPVLQKRLDESGLFEHGNRRSVIDNYVNTLY</sequence>
<accession>A0ABV9QLZ8</accession>